<dbReference type="InterPro" id="IPR050765">
    <property type="entry name" value="Riboflavin_Biosynth_HTPR"/>
</dbReference>
<dbReference type="Pfam" id="PF01872">
    <property type="entry name" value="RibD_C"/>
    <property type="match status" value="1"/>
</dbReference>
<dbReference type="GO" id="GO:0009231">
    <property type="term" value="P:riboflavin biosynthetic process"/>
    <property type="evidence" value="ECO:0007669"/>
    <property type="project" value="InterPro"/>
</dbReference>
<dbReference type="PANTHER" id="PTHR38011:SF11">
    <property type="entry name" value="2,5-DIAMINO-6-RIBOSYLAMINO-4(3H)-PYRIMIDINONE 5'-PHOSPHATE REDUCTASE"/>
    <property type="match status" value="1"/>
</dbReference>
<proteinExistence type="predicted"/>
<feature type="domain" description="Bacterial bifunctional deaminase-reductase C-terminal" evidence="1">
    <location>
        <begin position="4"/>
        <end position="175"/>
    </location>
</feature>
<organism evidence="2 3">
    <name type="scientific">Tsukamurella sputi</name>
    <dbReference type="NCBI Taxonomy" id="2591848"/>
    <lineage>
        <taxon>Bacteria</taxon>
        <taxon>Bacillati</taxon>
        <taxon>Actinomycetota</taxon>
        <taxon>Actinomycetes</taxon>
        <taxon>Mycobacteriales</taxon>
        <taxon>Tsukamurellaceae</taxon>
        <taxon>Tsukamurella</taxon>
    </lineage>
</organism>
<dbReference type="RefSeq" id="WP_146431985.1">
    <property type="nucleotide sequence ID" value="NZ_VIGV01000002.1"/>
</dbReference>
<protein>
    <submittedName>
        <fullName evidence="2">Deaminase</fullName>
    </submittedName>
</protein>
<dbReference type="EMBL" id="VIGV01000002">
    <property type="protein sequence ID" value="TWS24685.1"/>
    <property type="molecule type" value="Genomic_DNA"/>
</dbReference>
<gene>
    <name evidence="2" type="ORF">FK268_05390</name>
</gene>
<evidence type="ECO:0000313" key="2">
    <source>
        <dbReference type="EMBL" id="TWS24685.1"/>
    </source>
</evidence>
<dbReference type="AlphaFoldDB" id="A0A5C5RRA9"/>
<reference evidence="2 3" key="1">
    <citation type="submission" date="2019-08" db="EMBL/GenBank/DDBJ databases">
        <title>Tsukamurella conjunctivitidis sp. nov., Tsukamurella assacharolytica sp. nov. and Tsukamurella sputae sp. nov. isolated from patients with conjunctivitis, bacteraemia (lymphoma) and respiratory infection (sputum) in Hong Kong.</title>
        <authorList>
            <person name="Fok K.M.N."/>
            <person name="Fong J.Y.H."/>
        </authorList>
    </citation>
    <scope>NUCLEOTIDE SEQUENCE [LARGE SCALE GENOMIC DNA]</scope>
    <source>
        <strain evidence="2 3">HKU70</strain>
    </source>
</reference>
<evidence type="ECO:0000313" key="3">
    <source>
        <dbReference type="Proteomes" id="UP000319792"/>
    </source>
</evidence>
<comment type="caution">
    <text evidence="2">The sequence shown here is derived from an EMBL/GenBank/DDBJ whole genome shotgun (WGS) entry which is preliminary data.</text>
</comment>
<dbReference type="SUPFAM" id="SSF53597">
    <property type="entry name" value="Dihydrofolate reductase-like"/>
    <property type="match status" value="1"/>
</dbReference>
<dbReference type="GO" id="GO:0008703">
    <property type="term" value="F:5-amino-6-(5-phosphoribosylamino)uracil reductase activity"/>
    <property type="evidence" value="ECO:0007669"/>
    <property type="project" value="InterPro"/>
</dbReference>
<dbReference type="PANTHER" id="PTHR38011">
    <property type="entry name" value="DIHYDROFOLATE REDUCTASE FAMILY PROTEIN (AFU_ORTHOLOGUE AFUA_8G06820)"/>
    <property type="match status" value="1"/>
</dbReference>
<sequence length="192" mass="20699">MGRLIYATNVSLDGYIEDENGDFAWLPGDDDVFGAHTDLMRSAAVLLYGRRLYDMMSAWETDASLAARSPASADFAAAWHAPEKVVYSTSITEASTVRTRIESRFDPAQVRSLVRNIDGDLLIGGADLASQAFSAGLIDEVRLFVLPLIVGGGKPGLPTGARVDLELTDHHLFTSGVIALRYQPRCGPPSSN</sequence>
<dbReference type="InterPro" id="IPR002734">
    <property type="entry name" value="RibDG_C"/>
</dbReference>
<keyword evidence="3" id="KW-1185">Reference proteome</keyword>
<dbReference type="Proteomes" id="UP000319792">
    <property type="component" value="Unassembled WGS sequence"/>
</dbReference>
<dbReference type="InterPro" id="IPR024072">
    <property type="entry name" value="DHFR-like_dom_sf"/>
</dbReference>
<name>A0A5C5RRA9_9ACTN</name>
<dbReference type="OrthoDB" id="7949219at2"/>
<evidence type="ECO:0000259" key="1">
    <source>
        <dbReference type="Pfam" id="PF01872"/>
    </source>
</evidence>
<dbReference type="Gene3D" id="3.40.430.10">
    <property type="entry name" value="Dihydrofolate Reductase, subunit A"/>
    <property type="match status" value="1"/>
</dbReference>
<accession>A0A5C5RRA9</accession>